<reference evidence="8" key="3">
    <citation type="submission" date="2011-03" db="EMBL/GenBank/DDBJ databases">
        <title>Annotation of Magnaporthe poae ATCC 64411.</title>
        <authorList>
            <person name="Ma L.-J."/>
            <person name="Dead R."/>
            <person name="Young S.K."/>
            <person name="Zeng Q."/>
            <person name="Gargeya S."/>
            <person name="Fitzgerald M."/>
            <person name="Haas B."/>
            <person name="Abouelleil A."/>
            <person name="Alvarado L."/>
            <person name="Arachchi H.M."/>
            <person name="Berlin A."/>
            <person name="Brown A."/>
            <person name="Chapman S.B."/>
            <person name="Chen Z."/>
            <person name="Dunbar C."/>
            <person name="Freedman E."/>
            <person name="Gearin G."/>
            <person name="Gellesch M."/>
            <person name="Goldberg J."/>
            <person name="Griggs A."/>
            <person name="Gujja S."/>
            <person name="Heiman D."/>
            <person name="Howarth C."/>
            <person name="Larson L."/>
            <person name="Lui A."/>
            <person name="MacDonald P.J.P."/>
            <person name="Mehta T."/>
            <person name="Montmayeur A."/>
            <person name="Murphy C."/>
            <person name="Neiman D."/>
            <person name="Pearson M."/>
            <person name="Priest M."/>
            <person name="Roberts A."/>
            <person name="Saif S."/>
            <person name="Shea T."/>
            <person name="Shenoy N."/>
            <person name="Sisk P."/>
            <person name="Stolte C."/>
            <person name="Sykes S."/>
            <person name="Yandava C."/>
            <person name="Wortman J."/>
            <person name="Nusbaum C."/>
            <person name="Birren B."/>
        </authorList>
    </citation>
    <scope>NUCLEOTIDE SEQUENCE</scope>
    <source>
        <strain evidence="8">ATCC 64411</strain>
    </source>
</reference>
<feature type="compositionally biased region" description="Low complexity" evidence="6">
    <location>
        <begin position="8"/>
        <end position="27"/>
    </location>
</feature>
<sequence length="551" mass="59779">MDTGGEGTADIAPAATDAPADGDTAGDGPPPAKRRKTRLACQECRDRKVRCDGARPMCGACARKRVSPEQCIFVDVADPQQTSDISPLYVRSLEERIHELERAARGLDGPTQQLPHHVVGPNKQWSSPRQAPTGQPYDEIQLTHDASTTVPTGPGAISAAVASPIDRHMAASQLIHMQRLGREQSANTGNSPVMGREGLESPEPGSAMGATESASADSGRAVFLGRSSAAAFVREVRESSRRHRGMSSIGSEDAAGLSPSEGGTSASHGASAAPRERRRTKRDREALELLMDELILPPRRVADTHLSKYWESFHPLFPVVHKGSFMGWYETIWGDEEPSRDDTVHTVRTAHARLNIMLALGCSATSTLEPGPSSKRSAHTFYERSRTLLTQSNVDHGCSLQLVQAHILTAQYLQATDLVNGCWVAIGTAVRTAQGIGVSEDHPRESQATREERRRTWWGCIMLDRAVSMILGRPPMVAWKTGVPSPLPVDDEILSADPGSGSTPPSMPPGRKSPVEFYVYTLQLAEILMSVLEYVISLRFLLPTFQDGQDH</sequence>
<gene>
    <name evidence="8" type="ORF">MAPG_01203</name>
</gene>
<dbReference type="GO" id="GO:0000978">
    <property type="term" value="F:RNA polymerase II cis-regulatory region sequence-specific DNA binding"/>
    <property type="evidence" value="ECO:0007669"/>
    <property type="project" value="TreeGrafter"/>
</dbReference>
<keyword evidence="10" id="KW-1185">Reference proteome</keyword>
<evidence type="ECO:0000256" key="2">
    <source>
        <dbReference type="ARBA" id="ARBA00023015"/>
    </source>
</evidence>
<reference evidence="10" key="2">
    <citation type="submission" date="2010-05" db="EMBL/GenBank/DDBJ databases">
        <title>The genome sequence of Magnaporthe poae strain ATCC 64411.</title>
        <authorList>
            <person name="Ma L.-J."/>
            <person name="Dead R."/>
            <person name="Young S."/>
            <person name="Zeng Q."/>
            <person name="Koehrsen M."/>
            <person name="Alvarado L."/>
            <person name="Berlin A."/>
            <person name="Chapman S.B."/>
            <person name="Chen Z."/>
            <person name="Freedman E."/>
            <person name="Gellesch M."/>
            <person name="Goldberg J."/>
            <person name="Griggs A."/>
            <person name="Gujja S."/>
            <person name="Heilman E.R."/>
            <person name="Heiman D."/>
            <person name="Hepburn T."/>
            <person name="Howarth C."/>
            <person name="Jen D."/>
            <person name="Larson L."/>
            <person name="Mehta T."/>
            <person name="Neiman D."/>
            <person name="Pearson M."/>
            <person name="Roberts A."/>
            <person name="Saif S."/>
            <person name="Shea T."/>
            <person name="Shenoy N."/>
            <person name="Sisk P."/>
            <person name="Stolte C."/>
            <person name="Sykes S."/>
            <person name="Walk T."/>
            <person name="White J."/>
            <person name="Yandava C."/>
            <person name="Haas B."/>
            <person name="Nusbaum C."/>
            <person name="Birren B."/>
        </authorList>
    </citation>
    <scope>NUCLEOTIDE SEQUENCE [LARGE SCALE GENOMIC DNA]</scope>
    <source>
        <strain evidence="10">ATCC 64411 / 73-15</strain>
    </source>
</reference>
<feature type="region of interest" description="Disordered" evidence="6">
    <location>
        <begin position="490"/>
        <end position="510"/>
    </location>
</feature>
<evidence type="ECO:0000313" key="9">
    <source>
        <dbReference type="EnsemblFungi" id="MAPG_01203T0"/>
    </source>
</evidence>
<proteinExistence type="predicted"/>
<keyword evidence="3" id="KW-0238">DNA-binding</keyword>
<evidence type="ECO:0000313" key="8">
    <source>
        <dbReference type="EMBL" id="KLU82126.1"/>
    </source>
</evidence>
<name>A0A0C4DN29_MAGP6</name>
<dbReference type="OrthoDB" id="424974at2759"/>
<evidence type="ECO:0000256" key="3">
    <source>
        <dbReference type="ARBA" id="ARBA00023125"/>
    </source>
</evidence>
<dbReference type="SMART" id="SM00066">
    <property type="entry name" value="GAL4"/>
    <property type="match status" value="1"/>
</dbReference>
<dbReference type="SMART" id="SM00906">
    <property type="entry name" value="Fungal_trans"/>
    <property type="match status" value="1"/>
</dbReference>
<dbReference type="GO" id="GO:0000435">
    <property type="term" value="P:positive regulation of transcription from RNA polymerase II promoter by galactose"/>
    <property type="evidence" value="ECO:0007669"/>
    <property type="project" value="TreeGrafter"/>
</dbReference>
<evidence type="ECO:0000259" key="7">
    <source>
        <dbReference type="PROSITE" id="PS50048"/>
    </source>
</evidence>
<dbReference type="CDD" id="cd00067">
    <property type="entry name" value="GAL4"/>
    <property type="match status" value="1"/>
</dbReference>
<dbReference type="AlphaFoldDB" id="A0A0C4DN29"/>
<reference evidence="9" key="4">
    <citation type="journal article" date="2015" name="G3 (Bethesda)">
        <title>Genome sequences of three phytopathogenic species of the Magnaporthaceae family of fungi.</title>
        <authorList>
            <person name="Okagaki L.H."/>
            <person name="Nunes C.C."/>
            <person name="Sailsbery J."/>
            <person name="Clay B."/>
            <person name="Brown D."/>
            <person name="John T."/>
            <person name="Oh Y."/>
            <person name="Young N."/>
            <person name="Fitzgerald M."/>
            <person name="Haas B.J."/>
            <person name="Zeng Q."/>
            <person name="Young S."/>
            <person name="Adiconis X."/>
            <person name="Fan L."/>
            <person name="Levin J.Z."/>
            <person name="Mitchell T.K."/>
            <person name="Okubara P.A."/>
            <person name="Farman M.L."/>
            <person name="Kohn L.M."/>
            <person name="Birren B."/>
            <person name="Ma L.-J."/>
            <person name="Dean R.A."/>
        </authorList>
    </citation>
    <scope>NUCLEOTIDE SEQUENCE</scope>
    <source>
        <strain evidence="9">ATCC 64411 / 73-15</strain>
    </source>
</reference>
<evidence type="ECO:0000256" key="4">
    <source>
        <dbReference type="ARBA" id="ARBA00023163"/>
    </source>
</evidence>
<dbReference type="EnsemblFungi" id="MAPG_01203T0">
    <property type="protein sequence ID" value="MAPG_01203T0"/>
    <property type="gene ID" value="MAPG_01203"/>
</dbReference>
<dbReference type="InterPro" id="IPR007219">
    <property type="entry name" value="XnlR_reg_dom"/>
</dbReference>
<reference evidence="8" key="1">
    <citation type="submission" date="2010-05" db="EMBL/GenBank/DDBJ databases">
        <title>The Genome Sequence of Magnaporthe poae strain ATCC 64411.</title>
        <authorList>
            <consortium name="The Broad Institute Genome Sequencing Platform"/>
            <consortium name="Broad Institute Genome Sequencing Center for Infectious Disease"/>
            <person name="Ma L.-J."/>
            <person name="Dead R."/>
            <person name="Young S."/>
            <person name="Zeng Q."/>
            <person name="Koehrsen M."/>
            <person name="Alvarado L."/>
            <person name="Berlin A."/>
            <person name="Chapman S.B."/>
            <person name="Chen Z."/>
            <person name="Freedman E."/>
            <person name="Gellesch M."/>
            <person name="Goldberg J."/>
            <person name="Griggs A."/>
            <person name="Gujja S."/>
            <person name="Heilman E.R."/>
            <person name="Heiman D."/>
            <person name="Hepburn T."/>
            <person name="Howarth C."/>
            <person name="Jen D."/>
            <person name="Larson L."/>
            <person name="Mehta T."/>
            <person name="Neiman D."/>
            <person name="Pearson M."/>
            <person name="Roberts A."/>
            <person name="Saif S."/>
            <person name="Shea T."/>
            <person name="Shenoy N."/>
            <person name="Sisk P."/>
            <person name="Stolte C."/>
            <person name="Sykes S."/>
            <person name="Walk T."/>
            <person name="White J."/>
            <person name="Yandava C."/>
            <person name="Haas B."/>
            <person name="Nusbaum C."/>
            <person name="Birren B."/>
        </authorList>
    </citation>
    <scope>NUCLEOTIDE SEQUENCE</scope>
    <source>
        <strain evidence="8">ATCC 64411</strain>
    </source>
</reference>
<keyword evidence="4" id="KW-0804">Transcription</keyword>
<dbReference type="GO" id="GO:0008270">
    <property type="term" value="F:zinc ion binding"/>
    <property type="evidence" value="ECO:0007669"/>
    <property type="project" value="InterPro"/>
</dbReference>
<dbReference type="eggNOG" id="ENOG502RJRW">
    <property type="taxonomic scope" value="Eukaryota"/>
</dbReference>
<dbReference type="Pfam" id="PF04082">
    <property type="entry name" value="Fungal_trans"/>
    <property type="match status" value="1"/>
</dbReference>
<dbReference type="InterPro" id="IPR036864">
    <property type="entry name" value="Zn2-C6_fun-type_DNA-bd_sf"/>
</dbReference>
<accession>A0A0C4DN29</accession>
<organism evidence="9 10">
    <name type="scientific">Magnaporthiopsis poae (strain ATCC 64411 / 73-15)</name>
    <name type="common">Kentucky bluegrass fungus</name>
    <name type="synonym">Magnaporthe poae</name>
    <dbReference type="NCBI Taxonomy" id="644358"/>
    <lineage>
        <taxon>Eukaryota</taxon>
        <taxon>Fungi</taxon>
        <taxon>Dikarya</taxon>
        <taxon>Ascomycota</taxon>
        <taxon>Pezizomycotina</taxon>
        <taxon>Sordariomycetes</taxon>
        <taxon>Sordariomycetidae</taxon>
        <taxon>Magnaporthales</taxon>
        <taxon>Magnaporthaceae</taxon>
        <taxon>Magnaporthiopsis</taxon>
    </lineage>
</organism>
<dbReference type="EMBL" id="GL876966">
    <property type="protein sequence ID" value="KLU82126.1"/>
    <property type="molecule type" value="Genomic_DNA"/>
</dbReference>
<feature type="region of interest" description="Disordered" evidence="6">
    <location>
        <begin position="180"/>
        <end position="219"/>
    </location>
</feature>
<keyword evidence="1" id="KW-0479">Metal-binding</keyword>
<dbReference type="PANTHER" id="PTHR47424">
    <property type="entry name" value="REGULATORY PROTEIN GAL4"/>
    <property type="match status" value="1"/>
</dbReference>
<dbReference type="STRING" id="644358.A0A0C4DN29"/>
<evidence type="ECO:0000256" key="1">
    <source>
        <dbReference type="ARBA" id="ARBA00022723"/>
    </source>
</evidence>
<feature type="compositionally biased region" description="Low complexity" evidence="6">
    <location>
        <begin position="260"/>
        <end position="273"/>
    </location>
</feature>
<keyword evidence="5" id="KW-0539">Nucleus</keyword>
<evidence type="ECO:0000256" key="5">
    <source>
        <dbReference type="ARBA" id="ARBA00023242"/>
    </source>
</evidence>
<dbReference type="PROSITE" id="PS50048">
    <property type="entry name" value="ZN2_CY6_FUNGAL_2"/>
    <property type="match status" value="1"/>
</dbReference>
<dbReference type="Pfam" id="PF00172">
    <property type="entry name" value="Zn_clus"/>
    <property type="match status" value="1"/>
</dbReference>
<dbReference type="Gene3D" id="4.10.240.10">
    <property type="entry name" value="Zn(2)-C6 fungal-type DNA-binding domain"/>
    <property type="match status" value="1"/>
</dbReference>
<evidence type="ECO:0000256" key="6">
    <source>
        <dbReference type="SAM" id="MobiDB-lite"/>
    </source>
</evidence>
<dbReference type="GO" id="GO:0006351">
    <property type="term" value="P:DNA-templated transcription"/>
    <property type="evidence" value="ECO:0007669"/>
    <property type="project" value="InterPro"/>
</dbReference>
<feature type="domain" description="Zn(2)-C6 fungal-type" evidence="7">
    <location>
        <begin position="40"/>
        <end position="73"/>
    </location>
</feature>
<dbReference type="EMBL" id="ADBL01000283">
    <property type="status" value="NOT_ANNOTATED_CDS"/>
    <property type="molecule type" value="Genomic_DNA"/>
</dbReference>
<keyword evidence="2" id="KW-0805">Transcription regulation</keyword>
<dbReference type="GO" id="GO:0005634">
    <property type="term" value="C:nucleus"/>
    <property type="evidence" value="ECO:0007669"/>
    <property type="project" value="TreeGrafter"/>
</dbReference>
<dbReference type="InterPro" id="IPR001138">
    <property type="entry name" value="Zn2Cys6_DnaBD"/>
</dbReference>
<feature type="region of interest" description="Disordered" evidence="6">
    <location>
        <begin position="1"/>
        <end position="38"/>
    </location>
</feature>
<dbReference type="SUPFAM" id="SSF57701">
    <property type="entry name" value="Zn2/Cys6 DNA-binding domain"/>
    <property type="match status" value="1"/>
</dbReference>
<dbReference type="CDD" id="cd12148">
    <property type="entry name" value="fungal_TF_MHR"/>
    <property type="match status" value="1"/>
</dbReference>
<feature type="region of interest" description="Disordered" evidence="6">
    <location>
        <begin position="235"/>
        <end position="281"/>
    </location>
</feature>
<dbReference type="PANTHER" id="PTHR47424:SF3">
    <property type="entry name" value="REGULATORY PROTEIN GAL4"/>
    <property type="match status" value="1"/>
</dbReference>
<dbReference type="OMA" id="ASQLIHM"/>
<evidence type="ECO:0000313" key="10">
    <source>
        <dbReference type="Proteomes" id="UP000011715"/>
    </source>
</evidence>
<dbReference type="Proteomes" id="UP000011715">
    <property type="component" value="Unassembled WGS sequence"/>
</dbReference>
<dbReference type="InterPro" id="IPR051127">
    <property type="entry name" value="Fungal_SecMet_Regulators"/>
</dbReference>
<reference evidence="9" key="5">
    <citation type="submission" date="2015-06" db="UniProtKB">
        <authorList>
            <consortium name="EnsemblFungi"/>
        </authorList>
    </citation>
    <scope>IDENTIFICATION</scope>
    <source>
        <strain evidence="9">ATCC 64411</strain>
    </source>
</reference>
<dbReference type="VEuPathDB" id="FungiDB:MAPG_01203"/>
<dbReference type="GO" id="GO:0000981">
    <property type="term" value="F:DNA-binding transcription factor activity, RNA polymerase II-specific"/>
    <property type="evidence" value="ECO:0007669"/>
    <property type="project" value="InterPro"/>
</dbReference>
<protein>
    <recommendedName>
        <fullName evidence="7">Zn(2)-C6 fungal-type domain-containing protein</fullName>
    </recommendedName>
</protein>